<evidence type="ECO:0000313" key="2">
    <source>
        <dbReference type="EnsemblPlants" id="LPERR08G15850.2"/>
    </source>
</evidence>
<evidence type="ECO:0000313" key="3">
    <source>
        <dbReference type="Proteomes" id="UP000032180"/>
    </source>
</evidence>
<feature type="compositionally biased region" description="Basic residues" evidence="1">
    <location>
        <begin position="46"/>
        <end position="61"/>
    </location>
</feature>
<proteinExistence type="predicted"/>
<dbReference type="HOGENOM" id="CLU_2925950_0_0_1"/>
<sequence length="61" mass="7337">MMKMVLMVLLRRMYKQARYGSTPIRRHWRSCKLSQNPSSGSDSSGSRRKKYLRHPRICPRR</sequence>
<dbReference type="Proteomes" id="UP000032180">
    <property type="component" value="Chromosome 8"/>
</dbReference>
<dbReference type="AlphaFoldDB" id="A0A0D9X979"/>
<reference evidence="2" key="3">
    <citation type="submission" date="2015-04" db="UniProtKB">
        <authorList>
            <consortium name="EnsemblPlants"/>
        </authorList>
    </citation>
    <scope>IDENTIFICATION</scope>
</reference>
<keyword evidence="3" id="KW-1185">Reference proteome</keyword>
<dbReference type="Gramene" id="LPERR08G15850.2">
    <property type="protein sequence ID" value="LPERR08G15850.2"/>
    <property type="gene ID" value="LPERR08G15850"/>
</dbReference>
<evidence type="ECO:0000256" key="1">
    <source>
        <dbReference type="SAM" id="MobiDB-lite"/>
    </source>
</evidence>
<reference evidence="3" key="2">
    <citation type="submission" date="2013-12" db="EMBL/GenBank/DDBJ databases">
        <authorList>
            <person name="Yu Y."/>
            <person name="Lee S."/>
            <person name="de Baynast K."/>
            <person name="Wissotski M."/>
            <person name="Liu L."/>
            <person name="Talag J."/>
            <person name="Goicoechea J."/>
            <person name="Angelova A."/>
            <person name="Jetty R."/>
            <person name="Kudrna D."/>
            <person name="Golser W."/>
            <person name="Rivera L."/>
            <person name="Zhang J."/>
            <person name="Wing R."/>
        </authorList>
    </citation>
    <scope>NUCLEOTIDE SEQUENCE</scope>
</reference>
<dbReference type="EnsemblPlants" id="LPERR08G15850.2">
    <property type="protein sequence ID" value="LPERR08G15850.2"/>
    <property type="gene ID" value="LPERR08G15850"/>
</dbReference>
<feature type="region of interest" description="Disordered" evidence="1">
    <location>
        <begin position="30"/>
        <end position="61"/>
    </location>
</feature>
<accession>A0A0D9X979</accession>
<organism evidence="2 3">
    <name type="scientific">Leersia perrieri</name>
    <dbReference type="NCBI Taxonomy" id="77586"/>
    <lineage>
        <taxon>Eukaryota</taxon>
        <taxon>Viridiplantae</taxon>
        <taxon>Streptophyta</taxon>
        <taxon>Embryophyta</taxon>
        <taxon>Tracheophyta</taxon>
        <taxon>Spermatophyta</taxon>
        <taxon>Magnoliopsida</taxon>
        <taxon>Liliopsida</taxon>
        <taxon>Poales</taxon>
        <taxon>Poaceae</taxon>
        <taxon>BOP clade</taxon>
        <taxon>Oryzoideae</taxon>
        <taxon>Oryzeae</taxon>
        <taxon>Oryzinae</taxon>
        <taxon>Leersia</taxon>
    </lineage>
</organism>
<reference evidence="2 3" key="1">
    <citation type="submission" date="2012-08" db="EMBL/GenBank/DDBJ databases">
        <title>Oryza genome evolution.</title>
        <authorList>
            <person name="Wing R.A."/>
        </authorList>
    </citation>
    <scope>NUCLEOTIDE SEQUENCE</scope>
</reference>
<protein>
    <submittedName>
        <fullName evidence="2">Uncharacterized protein</fullName>
    </submittedName>
</protein>
<name>A0A0D9X979_9ORYZ</name>